<name>A0A511CVZ7_9PSEU</name>
<keyword evidence="2" id="KW-1185">Reference proteome</keyword>
<reference evidence="1 2" key="1">
    <citation type="submission" date="2019-07" db="EMBL/GenBank/DDBJ databases">
        <title>Whole genome shotgun sequence of Pseudonocardia asaccharolytica NBRC 16224.</title>
        <authorList>
            <person name="Hosoyama A."/>
            <person name="Uohara A."/>
            <person name="Ohji S."/>
            <person name="Ichikawa N."/>
        </authorList>
    </citation>
    <scope>NUCLEOTIDE SEQUENCE [LARGE SCALE GENOMIC DNA]</scope>
    <source>
        <strain evidence="1 2">NBRC 16224</strain>
    </source>
</reference>
<dbReference type="RefSeq" id="WP_028929928.1">
    <property type="nucleotide sequence ID" value="NZ_AUII01000007.1"/>
</dbReference>
<evidence type="ECO:0000313" key="1">
    <source>
        <dbReference type="EMBL" id="GEL16731.1"/>
    </source>
</evidence>
<evidence type="ECO:0008006" key="3">
    <source>
        <dbReference type="Google" id="ProtNLM"/>
    </source>
</evidence>
<dbReference type="AlphaFoldDB" id="A0A511CVZ7"/>
<proteinExistence type="predicted"/>
<gene>
    <name evidence="1" type="ORF">PA7_05680</name>
</gene>
<accession>A0A511CVZ7</accession>
<dbReference type="Proteomes" id="UP000321328">
    <property type="component" value="Unassembled WGS sequence"/>
</dbReference>
<dbReference type="STRING" id="1123024.GCA_000423625_02043"/>
<evidence type="ECO:0000313" key="2">
    <source>
        <dbReference type="Proteomes" id="UP000321328"/>
    </source>
</evidence>
<organism evidence="1 2">
    <name type="scientific">Pseudonocardia asaccharolytica DSM 44247 = NBRC 16224</name>
    <dbReference type="NCBI Taxonomy" id="1123024"/>
    <lineage>
        <taxon>Bacteria</taxon>
        <taxon>Bacillati</taxon>
        <taxon>Actinomycetota</taxon>
        <taxon>Actinomycetes</taxon>
        <taxon>Pseudonocardiales</taxon>
        <taxon>Pseudonocardiaceae</taxon>
        <taxon>Pseudonocardia</taxon>
    </lineage>
</organism>
<comment type="caution">
    <text evidence="1">The sequence shown here is derived from an EMBL/GenBank/DDBJ whole genome shotgun (WGS) entry which is preliminary data.</text>
</comment>
<protein>
    <recommendedName>
        <fullName evidence="3">Aminoglycoside phosphotransferase domain-containing protein</fullName>
    </recommendedName>
</protein>
<sequence>MLTRPDGRISAVVDWCEADEHGLPVLDVLVFLQLSQVIADGEELGPMVLRRLEQPLPPGAQLLARAQRTLGGEPLDSPTLAVLGWLQHVSKTMAKSREYAANPVWNRRNLRAVVRGAATSYAAAGQAGRGHTGA</sequence>
<dbReference type="OrthoDB" id="30633at2"/>
<dbReference type="EMBL" id="BJVI01000003">
    <property type="protein sequence ID" value="GEL16731.1"/>
    <property type="molecule type" value="Genomic_DNA"/>
</dbReference>